<dbReference type="Proteomes" id="UP000824988">
    <property type="component" value="Chromosome"/>
</dbReference>
<proteinExistence type="predicted"/>
<feature type="compositionally biased region" description="Pro residues" evidence="1">
    <location>
        <begin position="358"/>
        <end position="367"/>
    </location>
</feature>
<evidence type="ECO:0000256" key="1">
    <source>
        <dbReference type="SAM" id="MobiDB-lite"/>
    </source>
</evidence>
<gene>
    <name evidence="2" type="ORF">MoryE10_06550</name>
</gene>
<organism evidence="2 3">
    <name type="scientific">Methylogaea oryzae</name>
    <dbReference type="NCBI Taxonomy" id="1295382"/>
    <lineage>
        <taxon>Bacteria</taxon>
        <taxon>Pseudomonadati</taxon>
        <taxon>Pseudomonadota</taxon>
        <taxon>Gammaproteobacteria</taxon>
        <taxon>Methylococcales</taxon>
        <taxon>Methylococcaceae</taxon>
        <taxon>Methylogaea</taxon>
    </lineage>
</organism>
<feature type="compositionally biased region" description="Basic and acidic residues" evidence="1">
    <location>
        <begin position="300"/>
        <end position="310"/>
    </location>
</feature>
<dbReference type="EMBL" id="AP019782">
    <property type="protein sequence ID" value="BBL70049.1"/>
    <property type="molecule type" value="Genomic_DNA"/>
</dbReference>
<name>A0A8D5AIS6_9GAMM</name>
<feature type="compositionally biased region" description="Pro residues" evidence="1">
    <location>
        <begin position="334"/>
        <end position="351"/>
    </location>
</feature>
<dbReference type="AlphaFoldDB" id="A0A8D5AIS6"/>
<reference evidence="2" key="1">
    <citation type="submission" date="2019-06" db="EMBL/GenBank/DDBJ databases">
        <title>Complete genome sequence of Methylogaea oryzae strain JCM16910.</title>
        <authorList>
            <person name="Asakawa S."/>
        </authorList>
    </citation>
    <scope>NUCLEOTIDE SEQUENCE</scope>
    <source>
        <strain evidence="2">E10</strain>
    </source>
</reference>
<protein>
    <recommendedName>
        <fullName evidence="4">DUF3530 family protein</fullName>
    </recommendedName>
</protein>
<evidence type="ECO:0008006" key="4">
    <source>
        <dbReference type="Google" id="ProtNLM"/>
    </source>
</evidence>
<evidence type="ECO:0000313" key="3">
    <source>
        <dbReference type="Proteomes" id="UP000824988"/>
    </source>
</evidence>
<feature type="region of interest" description="Disordered" evidence="1">
    <location>
        <begin position="300"/>
        <end position="367"/>
    </location>
</feature>
<dbReference type="Pfam" id="PF12048">
    <property type="entry name" value="DUF3530"/>
    <property type="match status" value="2"/>
</dbReference>
<keyword evidence="3" id="KW-1185">Reference proteome</keyword>
<dbReference type="KEGG" id="moz:MoryE10_06550"/>
<dbReference type="RefSeq" id="WP_221048194.1">
    <property type="nucleotide sequence ID" value="NZ_AP019782.1"/>
</dbReference>
<evidence type="ECO:0000313" key="2">
    <source>
        <dbReference type="EMBL" id="BBL70049.1"/>
    </source>
</evidence>
<dbReference type="InterPro" id="IPR022529">
    <property type="entry name" value="DUF3530"/>
</dbReference>
<accession>A0A8D5AIS6</accession>
<sequence length="367" mass="39295">MPGPLTRVKPLAAPPAGTIRPGAGRLFLCGCLLLFSATAWADLLDEWSTADDAAPYLLQGEQVWLQAGADKFWAAYREPARKEPRGGVIILPDSFSRPVSARFVRPLADALRQAGWQVLILQPPRPGGLSFSREADARVSSAVAFLAGKKQKHMALVGMGDGAVAALDYAVRHDPPEPHTPEEIAALQQRGIPLRPPAPAVRLAAAVGLPWDDQGGKAPLADWLQRIRMPVADYYLAEGDGKPDEAAMQRRIAAKGNEDYRQLRFANLDPWAWSEPNMLAKRLTGWLGNAMDKQLKKLEEEDKAEAERKASGSTRPGPVAPESDLPPAGENAPVSPPMPPVSDPKSAPPAPVAAQPPVGSPPAAVPR</sequence>